<keyword evidence="4" id="KW-1185">Reference proteome</keyword>
<keyword evidence="1" id="KW-0472">Membrane</keyword>
<dbReference type="SUPFAM" id="SSF53474">
    <property type="entry name" value="alpha/beta-Hydrolases"/>
    <property type="match status" value="1"/>
</dbReference>
<dbReference type="EMBL" id="CP114052">
    <property type="protein sequence ID" value="WAW14698.1"/>
    <property type="molecule type" value="Genomic_DNA"/>
</dbReference>
<feature type="transmembrane region" description="Helical" evidence="1">
    <location>
        <begin position="6"/>
        <end position="24"/>
    </location>
</feature>
<organism evidence="3 4">
    <name type="scientific">Peptostreptococcus equinus</name>
    <dbReference type="NCBI Taxonomy" id="3003601"/>
    <lineage>
        <taxon>Bacteria</taxon>
        <taxon>Bacillati</taxon>
        <taxon>Bacillota</taxon>
        <taxon>Clostridia</taxon>
        <taxon>Peptostreptococcales</taxon>
        <taxon>Peptostreptococcaceae</taxon>
        <taxon>Peptostreptococcus</taxon>
    </lineage>
</organism>
<dbReference type="RefSeq" id="WP_269311395.1">
    <property type="nucleotide sequence ID" value="NZ_CP114052.1"/>
</dbReference>
<keyword evidence="1" id="KW-0812">Transmembrane</keyword>
<evidence type="ECO:0000313" key="4">
    <source>
        <dbReference type="Proteomes" id="UP001164187"/>
    </source>
</evidence>
<dbReference type="PANTHER" id="PTHR43358:SF4">
    <property type="entry name" value="ALPHA_BETA HYDROLASE FOLD-1 DOMAIN-CONTAINING PROTEIN"/>
    <property type="match status" value="1"/>
</dbReference>
<evidence type="ECO:0000256" key="1">
    <source>
        <dbReference type="SAM" id="Phobius"/>
    </source>
</evidence>
<protein>
    <submittedName>
        <fullName evidence="3">Alpha/beta hydrolase</fullName>
    </submittedName>
</protein>
<keyword evidence="3" id="KW-0378">Hydrolase</keyword>
<dbReference type="InterPro" id="IPR052920">
    <property type="entry name" value="DNA-binding_regulatory"/>
</dbReference>
<name>A0ABY7JMV6_9FIRM</name>
<keyword evidence="1" id="KW-1133">Transmembrane helix</keyword>
<evidence type="ECO:0000259" key="2">
    <source>
        <dbReference type="Pfam" id="PF12146"/>
    </source>
</evidence>
<feature type="domain" description="Serine aminopeptidase S33" evidence="2">
    <location>
        <begin position="76"/>
        <end position="201"/>
    </location>
</feature>
<evidence type="ECO:0000313" key="3">
    <source>
        <dbReference type="EMBL" id="WAW14698.1"/>
    </source>
</evidence>
<sequence>MFLKYLLIIVFTAVMISIFIIFYISHQVSYKLNNPKRLALMSNPKDMLGLDYENIQFMSQGNQIYGWYIPAHNPTFTLVYSHGYMENRESPTFSAYDFFVWMNSIGANILTFDYSGQGRSQGGNTTSGKREKEDLLEAIAFAKKKSNCPIIVHGISMGASTAILAASNNKDIIGLVCDSPFSNLKNYLENNLNVWTKLPKIPFNYLVLKFMEKKSRIDPKDISPLDEICKVVCPILLIHGKSDRVIPYGESVKLRDKSVATTELIIFDNKGHCKSYKNFKKEYIVKYRDFLRLIDKNLIK</sequence>
<dbReference type="InterPro" id="IPR022742">
    <property type="entry name" value="Hydrolase_4"/>
</dbReference>
<dbReference type="InterPro" id="IPR029058">
    <property type="entry name" value="AB_hydrolase_fold"/>
</dbReference>
<reference evidence="3" key="1">
    <citation type="submission" date="2022-12" db="EMBL/GenBank/DDBJ databases">
        <title>Peptostreptococcus.</title>
        <authorList>
            <person name="Lee S.H."/>
        </authorList>
    </citation>
    <scope>NUCLEOTIDE SEQUENCE</scope>
    <source>
        <strain evidence="3">CBA3647</strain>
    </source>
</reference>
<accession>A0ABY7JMV6</accession>
<proteinExistence type="predicted"/>
<dbReference type="Gene3D" id="3.40.50.1820">
    <property type="entry name" value="alpha/beta hydrolase"/>
    <property type="match status" value="1"/>
</dbReference>
<dbReference type="PANTHER" id="PTHR43358">
    <property type="entry name" value="ALPHA/BETA-HYDROLASE"/>
    <property type="match status" value="1"/>
</dbReference>
<dbReference type="GO" id="GO:0016787">
    <property type="term" value="F:hydrolase activity"/>
    <property type="evidence" value="ECO:0007669"/>
    <property type="project" value="UniProtKB-KW"/>
</dbReference>
<dbReference type="Pfam" id="PF12146">
    <property type="entry name" value="Hydrolase_4"/>
    <property type="match status" value="1"/>
</dbReference>
<gene>
    <name evidence="3" type="ORF">O0R46_08950</name>
</gene>
<dbReference type="Proteomes" id="UP001164187">
    <property type="component" value="Chromosome"/>
</dbReference>